<accession>A0A1G7QT54</accession>
<keyword evidence="6 7" id="KW-0472">Membrane</keyword>
<evidence type="ECO:0000256" key="2">
    <source>
        <dbReference type="ARBA" id="ARBA00022448"/>
    </source>
</evidence>
<dbReference type="OrthoDB" id="401182at2"/>
<dbReference type="PANTHER" id="PTHR36838:SF1">
    <property type="entry name" value="SLR1864 PROTEIN"/>
    <property type="match status" value="1"/>
</dbReference>
<reference evidence="8 9" key="1">
    <citation type="submission" date="2016-10" db="EMBL/GenBank/DDBJ databases">
        <authorList>
            <person name="de Groot N.N."/>
        </authorList>
    </citation>
    <scope>NUCLEOTIDE SEQUENCE [LARGE SCALE GENOMIC DNA]</scope>
    <source>
        <strain evidence="8 9">ATCC BAA-466</strain>
    </source>
</reference>
<evidence type="ECO:0000256" key="5">
    <source>
        <dbReference type="ARBA" id="ARBA00022989"/>
    </source>
</evidence>
<dbReference type="RefSeq" id="WP_090289290.1">
    <property type="nucleotide sequence ID" value="NZ_FNCK01000002.1"/>
</dbReference>
<feature type="transmembrane region" description="Helical" evidence="7">
    <location>
        <begin position="161"/>
        <end position="180"/>
    </location>
</feature>
<feature type="transmembrane region" description="Helical" evidence="7">
    <location>
        <begin position="63"/>
        <end position="84"/>
    </location>
</feature>
<feature type="transmembrane region" description="Helical" evidence="7">
    <location>
        <begin position="6"/>
        <end position="25"/>
    </location>
</feature>
<feature type="transmembrane region" description="Helical" evidence="7">
    <location>
        <begin position="223"/>
        <end position="243"/>
    </location>
</feature>
<name>A0A1G7QT54_9LACT</name>
<dbReference type="GO" id="GO:0016020">
    <property type="term" value="C:membrane"/>
    <property type="evidence" value="ECO:0007669"/>
    <property type="project" value="UniProtKB-SubCell"/>
</dbReference>
<evidence type="ECO:0000256" key="3">
    <source>
        <dbReference type="ARBA" id="ARBA00022475"/>
    </source>
</evidence>
<organism evidence="8 9">
    <name type="scientific">Facklamia miroungae</name>
    <dbReference type="NCBI Taxonomy" id="120956"/>
    <lineage>
        <taxon>Bacteria</taxon>
        <taxon>Bacillati</taxon>
        <taxon>Bacillota</taxon>
        <taxon>Bacilli</taxon>
        <taxon>Lactobacillales</taxon>
        <taxon>Aerococcaceae</taxon>
        <taxon>Facklamia</taxon>
    </lineage>
</organism>
<feature type="transmembrane region" description="Helical" evidence="7">
    <location>
        <begin position="37"/>
        <end position="57"/>
    </location>
</feature>
<feature type="transmembrane region" description="Helical" evidence="7">
    <location>
        <begin position="281"/>
        <end position="304"/>
    </location>
</feature>
<dbReference type="Pfam" id="PF03547">
    <property type="entry name" value="Mem_trans"/>
    <property type="match status" value="2"/>
</dbReference>
<gene>
    <name evidence="8" type="ORF">SAMN05421791_102208</name>
</gene>
<dbReference type="PANTHER" id="PTHR36838">
    <property type="entry name" value="AUXIN EFFLUX CARRIER FAMILY PROTEIN"/>
    <property type="match status" value="1"/>
</dbReference>
<keyword evidence="3" id="KW-1003">Cell membrane</keyword>
<keyword evidence="5 7" id="KW-1133">Transmembrane helix</keyword>
<dbReference type="EMBL" id="FNCK01000002">
    <property type="protein sequence ID" value="SDG01663.1"/>
    <property type="molecule type" value="Genomic_DNA"/>
</dbReference>
<keyword evidence="4 7" id="KW-0812">Transmembrane</keyword>
<sequence length="316" mass="35407">MDLALIIFKQLIILISIAVIGFSLVKKDLLSQTTISQLNTVIVKYLTPLIIVEAFFKPIHQELIIQFFLAMIIYACFVLLRIYVGHWYFGKDEDGVSKFATVFGNVGFIGIPLTLAVFDPSFVMITTGLFLVTNFFSWTLGLRMIRVKDKEPKVKFSPRPILLAFLIGAIIQVLNLPIPPILSQGIHQLNQVYSPLAMIILGAYFVDIAKVSDYLDWKLWQTAVIKLIIWPLINLFMLLLIPGLSFETFFILTMILAGPSAMMAALLSQLVGGDYLKGAKIVLLTTVGSLITIPLILNFATWLYENYYVLGGFMNG</sequence>
<comment type="subcellular location">
    <subcellularLocation>
        <location evidence="1">Membrane</location>
        <topology evidence="1">Multi-pass membrane protein</topology>
    </subcellularLocation>
</comment>
<dbReference type="InterPro" id="IPR004776">
    <property type="entry name" value="Mem_transp_PIN-like"/>
</dbReference>
<evidence type="ECO:0000256" key="7">
    <source>
        <dbReference type="SAM" id="Phobius"/>
    </source>
</evidence>
<dbReference type="AlphaFoldDB" id="A0A1G7QT54"/>
<protein>
    <recommendedName>
        <fullName evidence="10">AEC family transporter</fullName>
    </recommendedName>
</protein>
<evidence type="ECO:0008006" key="10">
    <source>
        <dbReference type="Google" id="ProtNLM"/>
    </source>
</evidence>
<keyword evidence="9" id="KW-1185">Reference proteome</keyword>
<feature type="transmembrane region" description="Helical" evidence="7">
    <location>
        <begin position="192"/>
        <end position="211"/>
    </location>
</feature>
<keyword evidence="2" id="KW-0813">Transport</keyword>
<evidence type="ECO:0000256" key="6">
    <source>
        <dbReference type="ARBA" id="ARBA00023136"/>
    </source>
</evidence>
<feature type="transmembrane region" description="Helical" evidence="7">
    <location>
        <begin position="249"/>
        <end position="269"/>
    </location>
</feature>
<dbReference type="STRING" id="120956.SAMN05421791_102208"/>
<evidence type="ECO:0000313" key="9">
    <source>
        <dbReference type="Proteomes" id="UP000199708"/>
    </source>
</evidence>
<evidence type="ECO:0000313" key="8">
    <source>
        <dbReference type="EMBL" id="SDG01663.1"/>
    </source>
</evidence>
<dbReference type="Proteomes" id="UP000199708">
    <property type="component" value="Unassembled WGS sequence"/>
</dbReference>
<evidence type="ECO:0000256" key="4">
    <source>
        <dbReference type="ARBA" id="ARBA00022692"/>
    </source>
</evidence>
<feature type="transmembrane region" description="Helical" evidence="7">
    <location>
        <begin position="121"/>
        <end position="140"/>
    </location>
</feature>
<dbReference type="GO" id="GO:0055085">
    <property type="term" value="P:transmembrane transport"/>
    <property type="evidence" value="ECO:0007669"/>
    <property type="project" value="InterPro"/>
</dbReference>
<evidence type="ECO:0000256" key="1">
    <source>
        <dbReference type="ARBA" id="ARBA00004141"/>
    </source>
</evidence>
<proteinExistence type="predicted"/>